<organism evidence="1 2">
    <name type="scientific">Nocardia veterana</name>
    <dbReference type="NCBI Taxonomy" id="132249"/>
    <lineage>
        <taxon>Bacteria</taxon>
        <taxon>Bacillati</taxon>
        <taxon>Actinomycetota</taxon>
        <taxon>Actinomycetes</taxon>
        <taxon>Mycobacteriales</taxon>
        <taxon>Nocardiaceae</taxon>
        <taxon>Nocardia</taxon>
    </lineage>
</organism>
<keyword evidence="2" id="KW-1185">Reference proteome</keyword>
<name>A0A7X6LZ92_9NOCA</name>
<protein>
    <submittedName>
        <fullName evidence="1">Histidine phosphatase family protein</fullName>
    </submittedName>
</protein>
<dbReference type="EMBL" id="JAAXPE010000017">
    <property type="protein sequence ID" value="NKY87354.1"/>
    <property type="molecule type" value="Genomic_DNA"/>
</dbReference>
<sequence length="181" mass="19716">MSGSVTRLALISHAMTEAMRAARFPVDEPIERPAAAPPPPRADLALVGPEARTAQTAALWELPVTVEPALRDLDCGRWAGRSMDSLAPAELMAWLSDPGYREHGGESIIDLIHRVRMWLDDHLRDGRRILAITHPAVVRASVLVALAAPPESFWRIDIAPLGVTTLHGRGSTWTLRPSASM</sequence>
<dbReference type="SUPFAM" id="SSF53254">
    <property type="entry name" value="Phosphoglycerate mutase-like"/>
    <property type="match status" value="1"/>
</dbReference>
<dbReference type="Proteomes" id="UP000523447">
    <property type="component" value="Unassembled WGS sequence"/>
</dbReference>
<dbReference type="InterPro" id="IPR013078">
    <property type="entry name" value="His_Pase_superF_clade-1"/>
</dbReference>
<dbReference type="RefSeq" id="WP_040718796.1">
    <property type="nucleotide sequence ID" value="NZ_CAWPHS010000009.1"/>
</dbReference>
<evidence type="ECO:0000313" key="1">
    <source>
        <dbReference type="EMBL" id="NKY87354.1"/>
    </source>
</evidence>
<dbReference type="Pfam" id="PF00300">
    <property type="entry name" value="His_Phos_1"/>
    <property type="match status" value="1"/>
</dbReference>
<reference evidence="1 2" key="1">
    <citation type="submission" date="2020-04" db="EMBL/GenBank/DDBJ databases">
        <title>MicrobeNet Type strains.</title>
        <authorList>
            <person name="Nicholson A.C."/>
        </authorList>
    </citation>
    <scope>NUCLEOTIDE SEQUENCE [LARGE SCALE GENOMIC DNA]</scope>
    <source>
        <strain evidence="1 2">DSM 44445</strain>
    </source>
</reference>
<proteinExistence type="predicted"/>
<comment type="caution">
    <text evidence="1">The sequence shown here is derived from an EMBL/GenBank/DDBJ whole genome shotgun (WGS) entry which is preliminary data.</text>
</comment>
<dbReference type="AlphaFoldDB" id="A0A7X6LZ92"/>
<accession>A0A7X6LZ92</accession>
<evidence type="ECO:0000313" key="2">
    <source>
        <dbReference type="Proteomes" id="UP000523447"/>
    </source>
</evidence>
<dbReference type="InterPro" id="IPR029033">
    <property type="entry name" value="His_PPase_superfam"/>
</dbReference>
<dbReference type="Gene3D" id="3.40.50.1240">
    <property type="entry name" value="Phosphoglycerate mutase-like"/>
    <property type="match status" value="1"/>
</dbReference>
<gene>
    <name evidence="1" type="ORF">HGA07_17170</name>
</gene>